<dbReference type="AlphaFoldDB" id="A0A5J4YZS2"/>
<evidence type="ECO:0000256" key="3">
    <source>
        <dbReference type="ARBA" id="ARBA00023180"/>
    </source>
</evidence>
<feature type="repeat" description="FG-GAP" evidence="4">
    <location>
        <begin position="505"/>
        <end position="558"/>
    </location>
</feature>
<feature type="region of interest" description="Disordered" evidence="5">
    <location>
        <begin position="323"/>
        <end position="343"/>
    </location>
</feature>
<dbReference type="PANTHER" id="PTHR36220:SF1">
    <property type="entry name" value="GAMMA TUBULIN COMPLEX COMPONENT C-TERMINAL DOMAIN-CONTAINING PROTEIN"/>
    <property type="match status" value="1"/>
</dbReference>
<organism evidence="7 8">
    <name type="scientific">Porphyridium purpureum</name>
    <name type="common">Red alga</name>
    <name type="synonym">Porphyridium cruentum</name>
    <dbReference type="NCBI Taxonomy" id="35688"/>
    <lineage>
        <taxon>Eukaryota</taxon>
        <taxon>Rhodophyta</taxon>
        <taxon>Bangiophyceae</taxon>
        <taxon>Porphyridiales</taxon>
        <taxon>Porphyridiaceae</taxon>
        <taxon>Porphyridium</taxon>
    </lineage>
</organism>
<feature type="region of interest" description="Disordered" evidence="5">
    <location>
        <begin position="134"/>
        <end position="166"/>
    </location>
</feature>
<feature type="transmembrane region" description="Helical" evidence="6">
    <location>
        <begin position="78"/>
        <end position="97"/>
    </location>
</feature>
<comment type="caution">
    <text evidence="7">The sequence shown here is derived from an EMBL/GenBank/DDBJ whole genome shotgun (WGS) entry which is preliminary data.</text>
</comment>
<evidence type="ECO:0000256" key="6">
    <source>
        <dbReference type="SAM" id="Phobius"/>
    </source>
</evidence>
<dbReference type="EMBL" id="VRMN01000002">
    <property type="protein sequence ID" value="KAA8497131.1"/>
    <property type="molecule type" value="Genomic_DNA"/>
</dbReference>
<reference evidence="8" key="1">
    <citation type="journal article" date="2019" name="Nat. Commun.">
        <title>Expansion of phycobilisome linker gene families in mesophilic red algae.</title>
        <authorList>
            <person name="Lee J."/>
            <person name="Kim D."/>
            <person name="Bhattacharya D."/>
            <person name="Yoon H.S."/>
        </authorList>
    </citation>
    <scope>NUCLEOTIDE SEQUENCE [LARGE SCALE GENOMIC DNA]</scope>
    <source>
        <strain evidence="8">CCMP 1328</strain>
    </source>
</reference>
<keyword evidence="6" id="KW-0812">Transmembrane</keyword>
<protein>
    <submittedName>
        <fullName evidence="7">Uncharacterized protein</fullName>
    </submittedName>
</protein>
<dbReference type="PANTHER" id="PTHR36220">
    <property type="entry name" value="UNNAMED PRODUCT"/>
    <property type="match status" value="1"/>
</dbReference>
<dbReference type="SMART" id="SM00191">
    <property type="entry name" value="Int_alpha"/>
    <property type="match status" value="4"/>
</dbReference>
<gene>
    <name evidence="7" type="ORF">FVE85_0860</name>
</gene>
<keyword evidence="1" id="KW-0732">Signal</keyword>
<sequence length="705" mass="76213">MAGGREAARTGRLDMAMPPPDDQWLQKEHGSPAIMHTRCEGSKRPQKAHTAECHRNMGGFETDLVRCRTRKRDTGSGVSSTCFVVGVLVLALCVGLNSGRAGVEAKADSSPWDLRPSEAVLDAYSSQILSVYRSMQEEQRQKQQPEQQSASRQARRRSPTPSQKDVLSSAVLRDLDFVSRRVKREDASRAALTENQNRSAIMTGMRRSHFGQAVCASADGSTVVVGANAFLKTQGSVFVFEFDESDRNSQNRRSVFRSAMQDQPVAWTETLLTFDETGMGTQYLASLEHATQGRGPPPATSAGRAGLGFACAMSADGTALAVSSPSGGTTSSSGAAIPPPSSTSAASNFNDGYVVFFHKEASPQPGQRARWVQAPERLHSTMPLSESDRRSNAFGWALSGSADGTLLAVSARGTRAHNGAVEVFKCERGFRSCVFVQGLEPPEEVTFVGPRGIRIRNNFGMSLALSGDGSTLVVGNTGYDYEQGCVYVYEIAKGHENRDVVFELAAQLVSAGPQKYGYFGYKVAVDDVGLTVAAGADGEDEYRGAAYTFRRSRARAPWSKPSVLLIPEPERLEEDNFGGSVALSGDGTVLAVGAPGAKKNRESDHGALYVYELLESTWELSMTVRRPEAQGMSGDLFAWALCLDRRGRRVFIGSPEVEASRGLLTITSFIKSGRKNPTTDSLLNDDIINYYATKRDPELDAKSEL</sequence>
<evidence type="ECO:0000256" key="1">
    <source>
        <dbReference type="ARBA" id="ARBA00022729"/>
    </source>
</evidence>
<accession>A0A5J4YZS2</accession>
<dbReference type="InterPro" id="IPR028994">
    <property type="entry name" value="Integrin_alpha_N"/>
</dbReference>
<evidence type="ECO:0000256" key="4">
    <source>
        <dbReference type="PROSITE-ProRule" id="PRU00803"/>
    </source>
</evidence>
<dbReference type="Proteomes" id="UP000324585">
    <property type="component" value="Unassembled WGS sequence"/>
</dbReference>
<name>A0A5J4YZS2_PORPP</name>
<keyword evidence="3" id="KW-0325">Glycoprotein</keyword>
<dbReference type="OrthoDB" id="4501at2759"/>
<evidence type="ECO:0000256" key="5">
    <source>
        <dbReference type="SAM" id="MobiDB-lite"/>
    </source>
</evidence>
<dbReference type="Gene3D" id="2.130.10.130">
    <property type="entry name" value="Integrin alpha, N-terminal"/>
    <property type="match status" value="1"/>
</dbReference>
<keyword evidence="6" id="KW-0472">Membrane</keyword>
<dbReference type="InterPro" id="IPR013517">
    <property type="entry name" value="FG-GAP"/>
</dbReference>
<proteinExistence type="predicted"/>
<evidence type="ECO:0000313" key="8">
    <source>
        <dbReference type="Proteomes" id="UP000324585"/>
    </source>
</evidence>
<dbReference type="PROSITE" id="PS51470">
    <property type="entry name" value="FG_GAP"/>
    <property type="match status" value="2"/>
</dbReference>
<keyword evidence="2" id="KW-0677">Repeat</keyword>
<evidence type="ECO:0000256" key="2">
    <source>
        <dbReference type="ARBA" id="ARBA00022737"/>
    </source>
</evidence>
<keyword evidence="6" id="KW-1133">Transmembrane helix</keyword>
<dbReference type="InterPro" id="IPR013519">
    <property type="entry name" value="Int_alpha_beta-p"/>
</dbReference>
<keyword evidence="8" id="KW-1185">Reference proteome</keyword>
<feature type="repeat" description="FG-GAP" evidence="4">
    <location>
        <begin position="444"/>
        <end position="498"/>
    </location>
</feature>
<dbReference type="SUPFAM" id="SSF75011">
    <property type="entry name" value="3-carboxy-cis,cis-mucoante lactonizing enzyme"/>
    <property type="match status" value="1"/>
</dbReference>
<dbReference type="Pfam" id="PF14312">
    <property type="entry name" value="FG-GAP_2"/>
    <property type="match status" value="1"/>
</dbReference>
<evidence type="ECO:0000313" key="7">
    <source>
        <dbReference type="EMBL" id="KAA8497131.1"/>
    </source>
</evidence>